<dbReference type="AlphaFoldDB" id="A0A8T2URM3"/>
<feature type="repeat" description="PPR" evidence="2">
    <location>
        <begin position="390"/>
        <end position="424"/>
    </location>
</feature>
<feature type="repeat" description="PPR" evidence="2">
    <location>
        <begin position="732"/>
        <end position="766"/>
    </location>
</feature>
<feature type="repeat" description="PPR" evidence="2">
    <location>
        <begin position="355"/>
        <end position="389"/>
    </location>
</feature>
<feature type="repeat" description="PPR" evidence="2">
    <location>
        <begin position="253"/>
        <end position="287"/>
    </location>
</feature>
<organism evidence="3 4">
    <name type="scientific">Ceratopteris richardii</name>
    <name type="common">Triangle waterfern</name>
    <dbReference type="NCBI Taxonomy" id="49495"/>
    <lineage>
        <taxon>Eukaryota</taxon>
        <taxon>Viridiplantae</taxon>
        <taxon>Streptophyta</taxon>
        <taxon>Embryophyta</taxon>
        <taxon>Tracheophyta</taxon>
        <taxon>Polypodiopsida</taxon>
        <taxon>Polypodiidae</taxon>
        <taxon>Polypodiales</taxon>
        <taxon>Pteridineae</taxon>
        <taxon>Pteridaceae</taxon>
        <taxon>Parkerioideae</taxon>
        <taxon>Ceratopteris</taxon>
    </lineage>
</organism>
<dbReference type="Pfam" id="PF01535">
    <property type="entry name" value="PPR"/>
    <property type="match status" value="4"/>
</dbReference>
<dbReference type="FunFam" id="1.25.40.10:FF:000344">
    <property type="entry name" value="Pentatricopeptide repeat-containing protein"/>
    <property type="match status" value="1"/>
</dbReference>
<keyword evidence="4" id="KW-1185">Reference proteome</keyword>
<dbReference type="PANTHER" id="PTHR47926:SF382">
    <property type="entry name" value="PENTACOTRIPEPTIDE-REPEAT REGION OF PRORP DOMAIN-CONTAINING PROTEIN"/>
    <property type="match status" value="1"/>
</dbReference>
<feature type="repeat" description="PPR" evidence="2">
    <location>
        <begin position="559"/>
        <end position="593"/>
    </location>
</feature>
<dbReference type="FunFam" id="1.25.40.10:FF:000031">
    <property type="entry name" value="Pentatricopeptide repeat-containing protein mitochondrial"/>
    <property type="match status" value="2"/>
</dbReference>
<dbReference type="GO" id="GO:0009451">
    <property type="term" value="P:RNA modification"/>
    <property type="evidence" value="ECO:0007669"/>
    <property type="project" value="InterPro"/>
</dbReference>
<dbReference type="InterPro" id="IPR046848">
    <property type="entry name" value="E_motif"/>
</dbReference>
<dbReference type="Gene3D" id="1.25.40.10">
    <property type="entry name" value="Tetratricopeptide repeat domain"/>
    <property type="match status" value="6"/>
</dbReference>
<name>A0A8T2URM3_CERRI</name>
<dbReference type="NCBIfam" id="TIGR00756">
    <property type="entry name" value="PPR"/>
    <property type="match status" value="7"/>
</dbReference>
<keyword evidence="1" id="KW-0677">Repeat</keyword>
<dbReference type="PANTHER" id="PTHR47926">
    <property type="entry name" value="PENTATRICOPEPTIDE REPEAT-CONTAINING PROTEIN"/>
    <property type="match status" value="1"/>
</dbReference>
<dbReference type="GO" id="GO:0003723">
    <property type="term" value="F:RNA binding"/>
    <property type="evidence" value="ECO:0007669"/>
    <property type="project" value="InterPro"/>
</dbReference>
<evidence type="ECO:0000313" key="4">
    <source>
        <dbReference type="Proteomes" id="UP000825935"/>
    </source>
</evidence>
<dbReference type="Pfam" id="PF13041">
    <property type="entry name" value="PPR_2"/>
    <property type="match status" value="6"/>
</dbReference>
<dbReference type="InterPro" id="IPR011990">
    <property type="entry name" value="TPR-like_helical_dom_sf"/>
</dbReference>
<dbReference type="OMA" id="WEIRNDA"/>
<evidence type="ECO:0008006" key="5">
    <source>
        <dbReference type="Google" id="ProtNLM"/>
    </source>
</evidence>
<dbReference type="SUPFAM" id="SSF48452">
    <property type="entry name" value="TPR-like"/>
    <property type="match status" value="1"/>
</dbReference>
<reference evidence="3" key="1">
    <citation type="submission" date="2021-08" db="EMBL/GenBank/DDBJ databases">
        <title>WGS assembly of Ceratopteris richardii.</title>
        <authorList>
            <person name="Marchant D.B."/>
            <person name="Chen G."/>
            <person name="Jenkins J."/>
            <person name="Shu S."/>
            <person name="Leebens-Mack J."/>
            <person name="Grimwood J."/>
            <person name="Schmutz J."/>
            <person name="Soltis P."/>
            <person name="Soltis D."/>
            <person name="Chen Z.-H."/>
        </authorList>
    </citation>
    <scope>NUCLEOTIDE SEQUENCE</scope>
    <source>
        <strain evidence="3">Whitten #5841</strain>
        <tissue evidence="3">Leaf</tissue>
    </source>
</reference>
<gene>
    <name evidence="3" type="ORF">KP509_04G031200</name>
</gene>
<dbReference type="InterPro" id="IPR002885">
    <property type="entry name" value="PPR_rpt"/>
</dbReference>
<feature type="repeat" description="PPR" evidence="2">
    <location>
        <begin position="457"/>
        <end position="491"/>
    </location>
</feature>
<feature type="repeat" description="PPR" evidence="2">
    <location>
        <begin position="151"/>
        <end position="185"/>
    </location>
</feature>
<dbReference type="FunFam" id="1.25.40.10:FF:000285">
    <property type="entry name" value="Pentatricopeptide repeat-containing protein, chloroplastic"/>
    <property type="match status" value="1"/>
</dbReference>
<dbReference type="OrthoDB" id="185373at2759"/>
<dbReference type="EMBL" id="CM035409">
    <property type="protein sequence ID" value="KAH7438787.1"/>
    <property type="molecule type" value="Genomic_DNA"/>
</dbReference>
<dbReference type="FunFam" id="1.25.40.10:FF:000090">
    <property type="entry name" value="Pentatricopeptide repeat-containing protein, chloroplastic"/>
    <property type="match status" value="1"/>
</dbReference>
<dbReference type="InterPro" id="IPR046960">
    <property type="entry name" value="PPR_At4g14850-like_plant"/>
</dbReference>
<evidence type="ECO:0000313" key="3">
    <source>
        <dbReference type="EMBL" id="KAH7438787.1"/>
    </source>
</evidence>
<dbReference type="Pfam" id="PF20431">
    <property type="entry name" value="E_motif"/>
    <property type="match status" value="1"/>
</dbReference>
<feature type="repeat" description="PPR" evidence="2">
    <location>
        <begin position="661"/>
        <end position="695"/>
    </location>
</feature>
<proteinExistence type="predicted"/>
<evidence type="ECO:0000256" key="1">
    <source>
        <dbReference type="ARBA" id="ARBA00022737"/>
    </source>
</evidence>
<dbReference type="PROSITE" id="PS51375">
    <property type="entry name" value="PPR"/>
    <property type="match status" value="8"/>
</dbReference>
<evidence type="ECO:0000256" key="2">
    <source>
        <dbReference type="PROSITE-ProRule" id="PRU00708"/>
    </source>
</evidence>
<protein>
    <recommendedName>
        <fullName evidence="5">Pentatricopeptide repeat-containing protein</fullName>
    </recommendedName>
</protein>
<sequence>MVGTMDQVSSLGALSARQDDFRVRRTCYSKELSMHLGAELRLYDSEKGNTDKNAWEIRNDATSGGENGRGLRESSLHRREASSWSYDRDAFVGILRTCARNKDLSRGIRIHDDLQRQGLVGKCSDALISMYARCGAISKARELLDTYKSRNAYSWTAVITECARQGLGVEALMYFDKMQVAGLSPDSVTYACVLKACASTKSIQKGEQIYLKVSKQGLLEKDVVLGTAVVDMYAKCNDLTKAQQVLESLSHRNVTSWNALIGGYCQGGHIEQAFNCLEHMKAEGLSPNAVTFISILKACGGMKSLSMGKRVHHEIARQGLLVNNPKLATALIDMYAKCGSLSRAQQVLGGLNSRNVFSWSTLIDGFVQQGLAQQALDCFNYMQDEGISADSIALICVLKACASLGDLEKGEQIHNEIKKQGLLKENITIGVALLDMYGKCGALVKAQELFKELPFPNTVAWNALLTGYVQHGHSDEVLNSFQQMQSEGLSPDSVTYGCVLKACAISGALDKGKQFHTEISGKNLLKDNITLSTALIDMYAKCGALLEAQRVFDELAPRDVISWSALISGYAQHGHGNEALNCFEQMQLEGLSPDAVTFACILKACGDMKVMHKGEQVHMEIAKQGLLETNPFLGNALVDMYVKCGDLRKAILVLEKLPSRDVVSWGTLMVGFRQHGQSEKVLDCFQQMQDEGILPDALTYCCVLSACSHLGSIEEGYLHFETMTIKYCIKPDIEHYICLIDLFGRSGHLDKAVKVIQEMPSSNSYVLWSALLAACRKWGNVRIGRWAFERAVQIDKSNATAYLLMFNIYASAGMQEDAKAIEELRKENKAGMKSSTSMLVHSITDSDSSVTDVVCKIPHLKTF</sequence>
<accession>A0A8T2URM3</accession>
<dbReference type="Proteomes" id="UP000825935">
    <property type="component" value="Chromosome 4"/>
</dbReference>
<comment type="caution">
    <text evidence="3">The sequence shown here is derived from an EMBL/GenBank/DDBJ whole genome shotgun (WGS) entry which is preliminary data.</text>
</comment>